<dbReference type="PANTHER" id="PTHR40078">
    <property type="entry name" value="INTEGRAL MEMBRANE PROTEIN-RELATED"/>
    <property type="match status" value="1"/>
</dbReference>
<sequence>MASGTAAGFGLLGERSWPVRITALLVGLVLFGVSSGLMIVSGLGNMPWDVLHQGIAAHTPLSTGQAAIGLSVLVLLLWIPLRQRIGPGTVANAVVVGVVIDATTSVVRRPGPLWADLTMVLGAVVLNGFATVLYISPALGPGPRDGLMTGLVARTGKPVALLRSGIEVVVMAAGWALGGRLFIATFVYAFGIGPVTRLFLGLAARVLSPSSSLSPHSTD</sequence>
<organism evidence="2 3">
    <name type="scientific">Acidipropionibacterium virtanenii</name>
    <dbReference type="NCBI Taxonomy" id="2057246"/>
    <lineage>
        <taxon>Bacteria</taxon>
        <taxon>Bacillati</taxon>
        <taxon>Actinomycetota</taxon>
        <taxon>Actinomycetes</taxon>
        <taxon>Propionibacteriales</taxon>
        <taxon>Propionibacteriaceae</taxon>
        <taxon>Acidipropionibacterium</taxon>
    </lineage>
</organism>
<accession>A0A344UY07</accession>
<dbReference type="PANTHER" id="PTHR40078:SF1">
    <property type="entry name" value="INTEGRAL MEMBRANE PROTEIN"/>
    <property type="match status" value="1"/>
</dbReference>
<protein>
    <recommendedName>
        <fullName evidence="4">Integral membrane protein</fullName>
    </recommendedName>
</protein>
<name>A0A344UY07_9ACTN</name>
<dbReference type="RefSeq" id="WP_181833763.1">
    <property type="nucleotide sequence ID" value="NZ_CP025198.1"/>
</dbReference>
<dbReference type="EMBL" id="CP025198">
    <property type="protein sequence ID" value="AXE40155.1"/>
    <property type="molecule type" value="Genomic_DNA"/>
</dbReference>
<reference evidence="2 3" key="1">
    <citation type="submission" date="2017-12" db="EMBL/GenBank/DDBJ databases">
        <title>The whole genome sequence of the Acidipropionibacterium virtanenii sp. nov. type strain JS278.</title>
        <authorList>
            <person name="Laine P."/>
            <person name="Deptula P."/>
            <person name="Varmanen P."/>
            <person name="Auvinen P."/>
        </authorList>
    </citation>
    <scope>NUCLEOTIDE SEQUENCE [LARGE SCALE GENOMIC DNA]</scope>
    <source>
        <strain evidence="2 3">JS278</strain>
    </source>
</reference>
<feature type="transmembrane region" description="Helical" evidence="1">
    <location>
        <begin position="21"/>
        <end position="43"/>
    </location>
</feature>
<proteinExistence type="predicted"/>
<feature type="transmembrane region" description="Helical" evidence="1">
    <location>
        <begin position="119"/>
        <end position="139"/>
    </location>
</feature>
<feature type="transmembrane region" description="Helical" evidence="1">
    <location>
        <begin position="160"/>
        <end position="177"/>
    </location>
</feature>
<keyword evidence="3" id="KW-1185">Reference proteome</keyword>
<feature type="transmembrane region" description="Helical" evidence="1">
    <location>
        <begin position="55"/>
        <end position="78"/>
    </location>
</feature>
<evidence type="ECO:0008006" key="4">
    <source>
        <dbReference type="Google" id="ProtNLM"/>
    </source>
</evidence>
<dbReference type="KEGG" id="acij:JS278_03021"/>
<dbReference type="InterPro" id="IPR038750">
    <property type="entry name" value="YczE/YyaS-like"/>
</dbReference>
<keyword evidence="1" id="KW-1133">Transmembrane helix</keyword>
<dbReference type="Proteomes" id="UP000251995">
    <property type="component" value="Chromosome"/>
</dbReference>
<dbReference type="Pfam" id="PF19700">
    <property type="entry name" value="DUF6198"/>
    <property type="match status" value="1"/>
</dbReference>
<feature type="transmembrane region" description="Helical" evidence="1">
    <location>
        <begin position="90"/>
        <end position="107"/>
    </location>
</feature>
<keyword evidence="1" id="KW-0812">Transmembrane</keyword>
<evidence type="ECO:0000256" key="1">
    <source>
        <dbReference type="SAM" id="Phobius"/>
    </source>
</evidence>
<keyword evidence="1" id="KW-0472">Membrane</keyword>
<feature type="transmembrane region" description="Helical" evidence="1">
    <location>
        <begin position="183"/>
        <end position="207"/>
    </location>
</feature>
<evidence type="ECO:0000313" key="3">
    <source>
        <dbReference type="Proteomes" id="UP000251995"/>
    </source>
</evidence>
<dbReference type="AlphaFoldDB" id="A0A344UY07"/>
<gene>
    <name evidence="2" type="ORF">JS278_03021</name>
</gene>
<evidence type="ECO:0000313" key="2">
    <source>
        <dbReference type="EMBL" id="AXE40155.1"/>
    </source>
</evidence>